<keyword evidence="2" id="KW-1185">Reference proteome</keyword>
<name>A0ABY6L213_9ARAC</name>
<sequence length="861" mass="96196">MEGHQLAQEVVFADEMTHLRKQVGTLARRGTNNHQNGHISQIVQLATENRELFSSHSAVEEMLCKVHIPEYGNNLCDRQAMVLIDLATTTSNLPAHISTLLLDVALHKLTQQETSGFQNLTATVEHLLALSRRLTTGQSLAKALTLGLASQEAQARAEVWPQLADTLNNFRDALADKSQELVLSGTNHHPPHVHFQSVLRFSSKLIAPVSRPLNYLQALFDRLKYVTTALLQCRIQSHSQDRIPRFIVLNHKQELMFVPDLGKEKVVLEDLRRLVLQRRSEVEQWMEETSELAAVDLNLAQEPVGLWSNVASVAWLHGILYPLVVGHTPGLASPYSTERLVHHCLLGYRVGQAGLLTLADLRLRILRWDAPLPAALRHFPALTFLLDLTKTHLEDVQKYFPKFEPRLLFVLPDGFGHSPILQVLHTISLQEDLANATTQYLTQHVTIGTECGDKKEEESSHTETLCMQVRVPQVLVENVEDFAAILSTDLPAEDPLRSCLEPLLPASGVTEWLSPGQKSSAAKHQMLDVVVLEPRTADFCLVLEYTEDIDTTGEDAANAVSAKIPGPMEEFLAERSPLALTLVGLAQQPNSKSSLTDSGLRRWLESTNEELQSSLSPVLSEETLWRRIEKKMENGDDALELLWMAEEQLGSRAEFYLLRDAILGSSSRPLAISSPILRTPCILNSLSQCDYSRALVHLQACDPALAAPALAHLRLFHQVSSTYPSLVVARHSHDKAQFGLVIINTRSYFLLGTEKHVKPKKMPINELYGMCPDSGGCETRGHWVACSGGDVTTGSPGTTGQTPVGFLEFQICEEKMTYFRHIMRENGLEKMLEKIEGKERKTCNKLTRKVQENYWNSRDEL</sequence>
<organism evidence="1 2">
    <name type="scientific">Cordylochernes scorpioides</name>
    <dbReference type="NCBI Taxonomy" id="51811"/>
    <lineage>
        <taxon>Eukaryota</taxon>
        <taxon>Metazoa</taxon>
        <taxon>Ecdysozoa</taxon>
        <taxon>Arthropoda</taxon>
        <taxon>Chelicerata</taxon>
        <taxon>Arachnida</taxon>
        <taxon>Pseudoscorpiones</taxon>
        <taxon>Cheliferoidea</taxon>
        <taxon>Chernetidae</taxon>
        <taxon>Cordylochernes</taxon>
    </lineage>
</organism>
<dbReference type="Proteomes" id="UP001235939">
    <property type="component" value="Chromosome 12"/>
</dbReference>
<dbReference type="EMBL" id="CP092874">
    <property type="protein sequence ID" value="UYV74527.1"/>
    <property type="molecule type" value="Genomic_DNA"/>
</dbReference>
<evidence type="ECO:0000313" key="1">
    <source>
        <dbReference type="EMBL" id="UYV74527.1"/>
    </source>
</evidence>
<reference evidence="1 2" key="1">
    <citation type="submission" date="2022-01" db="EMBL/GenBank/DDBJ databases">
        <title>A chromosomal length assembly of Cordylochernes scorpioides.</title>
        <authorList>
            <person name="Zeh D."/>
            <person name="Zeh J."/>
        </authorList>
    </citation>
    <scope>NUCLEOTIDE SEQUENCE [LARGE SCALE GENOMIC DNA]</scope>
    <source>
        <strain evidence="1">IN4F17</strain>
        <tissue evidence="1">Whole Body</tissue>
    </source>
</reference>
<evidence type="ECO:0000313" key="2">
    <source>
        <dbReference type="Proteomes" id="UP001235939"/>
    </source>
</evidence>
<accession>A0ABY6L213</accession>
<proteinExistence type="predicted"/>
<protein>
    <submittedName>
        <fullName evidence="1">ZFYVE26</fullName>
    </submittedName>
</protein>
<gene>
    <name evidence="1" type="ORF">LAZ67_12000005</name>
</gene>